<proteinExistence type="predicted"/>
<keyword evidence="2" id="KW-0004">4Fe-4S</keyword>
<sequence>MRLYLINPSNSLISLTDVKKCYWNQYRVWKPLSLLVLAGLTPSPEWDIKVIDENLSVPDYTAMPQPDLVGITAFTSQANRAYTVAAGFSSRGVPVVMGGIHATMCLMEALERVDAVVMGEAESIWAQVLEDAKFGTLKRVYTGTPLGMDKVPLARHDLLPSGYRVGAIQTTRGCPLNCSFCSVTAFNGRRFRHRPIENVVQEFKVIREKYVLIVDDNLIGTRKDHIAHTKKLFLAMIKANLGKNWFAQVTINMADDEELLRLAANAGCLGVFIGFESPSIEGLKEVHKKFNFHKGREFKASVTRIQRHGIIVAGSFIMGLDVDDQGIGQQIADTANRYGLDILNVMFLTPLPGTRLWKNMELEGRIVANSFPEDWKYYTLVFPVARYRHLSWADMLNELETCDRAFYSYPRIFYRVFGNLCRMRQPFSTLVSNLSYRYNGVRSYREKFQVLDLSRGESQAKKTLSARDASL</sequence>
<dbReference type="GO" id="GO:0003824">
    <property type="term" value="F:catalytic activity"/>
    <property type="evidence" value="ECO:0007669"/>
    <property type="project" value="InterPro"/>
</dbReference>
<dbReference type="InterPro" id="IPR006158">
    <property type="entry name" value="Cobalamin-bd"/>
</dbReference>
<dbReference type="EMBL" id="LAZR01034584">
    <property type="protein sequence ID" value="KKL44899.1"/>
    <property type="molecule type" value="Genomic_DNA"/>
</dbReference>
<evidence type="ECO:0000256" key="3">
    <source>
        <dbReference type="ARBA" id="ARBA00022603"/>
    </source>
</evidence>
<dbReference type="SFLD" id="SFLDS00029">
    <property type="entry name" value="Radical_SAM"/>
    <property type="match status" value="1"/>
</dbReference>
<keyword evidence="8" id="KW-0411">Iron-sulfur</keyword>
<dbReference type="InterPro" id="IPR006638">
    <property type="entry name" value="Elp3/MiaA/NifB-like_rSAM"/>
</dbReference>
<dbReference type="InterPro" id="IPR034466">
    <property type="entry name" value="Methyltransferase_Class_B"/>
</dbReference>
<dbReference type="SUPFAM" id="SSF102114">
    <property type="entry name" value="Radical SAM enzymes"/>
    <property type="match status" value="1"/>
</dbReference>
<evidence type="ECO:0000256" key="2">
    <source>
        <dbReference type="ARBA" id="ARBA00022485"/>
    </source>
</evidence>
<comment type="caution">
    <text evidence="11">The sequence shown here is derived from an EMBL/GenBank/DDBJ whole genome shotgun (WGS) entry which is preliminary data.</text>
</comment>
<keyword evidence="4" id="KW-0808">Transferase</keyword>
<dbReference type="Gene3D" id="3.80.30.20">
    <property type="entry name" value="tm_1862 like domain"/>
    <property type="match status" value="1"/>
</dbReference>
<dbReference type="GO" id="GO:0046872">
    <property type="term" value="F:metal ion binding"/>
    <property type="evidence" value="ECO:0007669"/>
    <property type="project" value="UniProtKB-KW"/>
</dbReference>
<evidence type="ECO:0000256" key="6">
    <source>
        <dbReference type="ARBA" id="ARBA00022723"/>
    </source>
</evidence>
<dbReference type="AlphaFoldDB" id="A0A0F9C6U4"/>
<reference evidence="11" key="1">
    <citation type="journal article" date="2015" name="Nature">
        <title>Complex archaea that bridge the gap between prokaryotes and eukaryotes.</title>
        <authorList>
            <person name="Spang A."/>
            <person name="Saw J.H."/>
            <person name="Jorgensen S.L."/>
            <person name="Zaremba-Niedzwiedzka K."/>
            <person name="Martijn J."/>
            <person name="Lind A.E."/>
            <person name="van Eijk R."/>
            <person name="Schleper C."/>
            <person name="Guy L."/>
            <person name="Ettema T.J."/>
        </authorList>
    </citation>
    <scope>NUCLEOTIDE SEQUENCE</scope>
</reference>
<evidence type="ECO:0000259" key="9">
    <source>
        <dbReference type="PROSITE" id="PS51332"/>
    </source>
</evidence>
<keyword evidence="6" id="KW-0479">Metal-binding</keyword>
<keyword evidence="7" id="KW-0408">Iron</keyword>
<dbReference type="Pfam" id="PF02310">
    <property type="entry name" value="B12-binding"/>
    <property type="match status" value="1"/>
</dbReference>
<organism evidence="11">
    <name type="scientific">marine sediment metagenome</name>
    <dbReference type="NCBI Taxonomy" id="412755"/>
    <lineage>
        <taxon>unclassified sequences</taxon>
        <taxon>metagenomes</taxon>
        <taxon>ecological metagenomes</taxon>
    </lineage>
</organism>
<dbReference type="PANTHER" id="PTHR43409">
    <property type="entry name" value="ANAEROBIC MAGNESIUM-PROTOPORPHYRIN IX MONOMETHYL ESTER CYCLASE-RELATED"/>
    <property type="match status" value="1"/>
</dbReference>
<dbReference type="Gene3D" id="3.40.50.280">
    <property type="entry name" value="Cobalamin-binding domain"/>
    <property type="match status" value="1"/>
</dbReference>
<dbReference type="InterPro" id="IPR023404">
    <property type="entry name" value="rSAM_horseshoe"/>
</dbReference>
<evidence type="ECO:0000256" key="5">
    <source>
        <dbReference type="ARBA" id="ARBA00022691"/>
    </source>
</evidence>
<dbReference type="PROSITE" id="PS51332">
    <property type="entry name" value="B12_BINDING"/>
    <property type="match status" value="1"/>
</dbReference>
<dbReference type="SFLD" id="SFLDG01082">
    <property type="entry name" value="B12-binding_domain_containing"/>
    <property type="match status" value="1"/>
</dbReference>
<comment type="cofactor">
    <cofactor evidence="1">
        <name>[4Fe-4S] cluster</name>
        <dbReference type="ChEBI" id="CHEBI:49883"/>
    </cofactor>
</comment>
<feature type="domain" description="B12-binding" evidence="9">
    <location>
        <begin position="65"/>
        <end position="139"/>
    </location>
</feature>
<feature type="domain" description="Radical SAM core" evidence="10">
    <location>
        <begin position="160"/>
        <end position="388"/>
    </location>
</feature>
<evidence type="ECO:0000313" key="11">
    <source>
        <dbReference type="EMBL" id="KKL44899.1"/>
    </source>
</evidence>
<protein>
    <submittedName>
        <fullName evidence="11">Uncharacterized protein</fullName>
    </submittedName>
</protein>
<evidence type="ECO:0000256" key="8">
    <source>
        <dbReference type="ARBA" id="ARBA00023014"/>
    </source>
</evidence>
<keyword evidence="3" id="KW-0489">Methyltransferase</keyword>
<dbReference type="SMART" id="SM00729">
    <property type="entry name" value="Elp3"/>
    <property type="match status" value="1"/>
</dbReference>
<evidence type="ECO:0000259" key="10">
    <source>
        <dbReference type="PROSITE" id="PS51918"/>
    </source>
</evidence>
<dbReference type="PROSITE" id="PS51918">
    <property type="entry name" value="RADICAL_SAM"/>
    <property type="match status" value="1"/>
</dbReference>
<evidence type="ECO:0000256" key="7">
    <source>
        <dbReference type="ARBA" id="ARBA00023004"/>
    </source>
</evidence>
<dbReference type="InterPro" id="IPR020612">
    <property type="entry name" value="Methylthiotransferase_CS"/>
</dbReference>
<dbReference type="GO" id="GO:0005829">
    <property type="term" value="C:cytosol"/>
    <property type="evidence" value="ECO:0007669"/>
    <property type="project" value="TreeGrafter"/>
</dbReference>
<evidence type="ECO:0000256" key="1">
    <source>
        <dbReference type="ARBA" id="ARBA00001966"/>
    </source>
</evidence>
<dbReference type="GO" id="GO:0051539">
    <property type="term" value="F:4 iron, 4 sulfur cluster binding"/>
    <property type="evidence" value="ECO:0007669"/>
    <property type="project" value="UniProtKB-KW"/>
</dbReference>
<accession>A0A0F9C6U4</accession>
<dbReference type="GO" id="GO:0031419">
    <property type="term" value="F:cobalamin binding"/>
    <property type="evidence" value="ECO:0007669"/>
    <property type="project" value="InterPro"/>
</dbReference>
<dbReference type="Pfam" id="PF04055">
    <property type="entry name" value="Radical_SAM"/>
    <property type="match status" value="1"/>
</dbReference>
<gene>
    <name evidence="11" type="ORF">LCGC14_2361070</name>
</gene>
<dbReference type="InterPro" id="IPR051198">
    <property type="entry name" value="BchE-like"/>
</dbReference>
<dbReference type="SFLD" id="SFLDG01123">
    <property type="entry name" value="methyltransferase_(Class_B)"/>
    <property type="match status" value="1"/>
</dbReference>
<evidence type="ECO:0000256" key="4">
    <source>
        <dbReference type="ARBA" id="ARBA00022679"/>
    </source>
</evidence>
<dbReference type="CDD" id="cd01335">
    <property type="entry name" value="Radical_SAM"/>
    <property type="match status" value="1"/>
</dbReference>
<keyword evidence="5" id="KW-0949">S-adenosyl-L-methionine</keyword>
<dbReference type="PROSITE" id="PS01278">
    <property type="entry name" value="MTTASE_RADICAL"/>
    <property type="match status" value="1"/>
</dbReference>
<dbReference type="InterPro" id="IPR058240">
    <property type="entry name" value="rSAM_sf"/>
</dbReference>
<dbReference type="PANTHER" id="PTHR43409:SF7">
    <property type="entry name" value="BLL1977 PROTEIN"/>
    <property type="match status" value="1"/>
</dbReference>
<dbReference type="InterPro" id="IPR007197">
    <property type="entry name" value="rSAM"/>
</dbReference>
<name>A0A0F9C6U4_9ZZZZ</name>